<name>A0ABT0CMU9_9HYPH</name>
<evidence type="ECO:0000313" key="4">
    <source>
        <dbReference type="Proteomes" id="UP001201844"/>
    </source>
</evidence>
<evidence type="ECO:0000256" key="1">
    <source>
        <dbReference type="SAM" id="MobiDB-lite"/>
    </source>
</evidence>
<dbReference type="EMBL" id="JAKVIN010000004">
    <property type="protein sequence ID" value="MCJ8149936.1"/>
    <property type="molecule type" value="Genomic_DNA"/>
</dbReference>
<feature type="region of interest" description="Disordered" evidence="1">
    <location>
        <begin position="1"/>
        <end position="21"/>
    </location>
</feature>
<keyword evidence="2" id="KW-0472">Membrane</keyword>
<keyword evidence="4" id="KW-1185">Reference proteome</keyword>
<reference evidence="3 4" key="1">
    <citation type="submission" date="2022-02" db="EMBL/GenBank/DDBJ databases">
        <title>Shinella B3.7 sp. nov., isolated from Sediment (Zhairuo Island).</title>
        <authorList>
            <person name="Chen G."/>
        </authorList>
    </citation>
    <scope>NUCLEOTIDE SEQUENCE [LARGE SCALE GENOMIC DNA]</scope>
    <source>
        <strain evidence="3 4">B3.7</strain>
    </source>
</reference>
<sequence length="58" mass="6586">MTSQATTATTLQTVSSDARVSKGVRSRRSLSWLVPTFYIVFLLLPIYWLVNMSFKTNT</sequence>
<feature type="compositionally biased region" description="Low complexity" evidence="1">
    <location>
        <begin position="1"/>
        <end position="16"/>
    </location>
</feature>
<protein>
    <submittedName>
        <fullName evidence="3">Carbohydrate ABC transporter permease</fullName>
    </submittedName>
</protein>
<feature type="transmembrane region" description="Helical" evidence="2">
    <location>
        <begin position="29"/>
        <end position="50"/>
    </location>
</feature>
<gene>
    <name evidence="3" type="ORF">MKI86_12375</name>
</gene>
<dbReference type="Proteomes" id="UP001201844">
    <property type="component" value="Unassembled WGS sequence"/>
</dbReference>
<proteinExistence type="predicted"/>
<evidence type="ECO:0000256" key="2">
    <source>
        <dbReference type="SAM" id="Phobius"/>
    </source>
</evidence>
<accession>A0ABT0CMU9</accession>
<feature type="non-terminal residue" evidence="3">
    <location>
        <position position="58"/>
    </location>
</feature>
<organism evidence="3 4">
    <name type="scientific">Shinella sedimenti</name>
    <dbReference type="NCBI Taxonomy" id="2919913"/>
    <lineage>
        <taxon>Bacteria</taxon>
        <taxon>Pseudomonadati</taxon>
        <taxon>Pseudomonadota</taxon>
        <taxon>Alphaproteobacteria</taxon>
        <taxon>Hyphomicrobiales</taxon>
        <taxon>Rhizobiaceae</taxon>
        <taxon>Shinella</taxon>
    </lineage>
</organism>
<keyword evidence="2" id="KW-1133">Transmembrane helix</keyword>
<keyword evidence="2" id="KW-0812">Transmembrane</keyword>
<evidence type="ECO:0000313" key="3">
    <source>
        <dbReference type="EMBL" id="MCJ8149936.1"/>
    </source>
</evidence>
<comment type="caution">
    <text evidence="3">The sequence shown here is derived from an EMBL/GenBank/DDBJ whole genome shotgun (WGS) entry which is preliminary data.</text>
</comment>